<evidence type="ECO:0000313" key="2">
    <source>
        <dbReference type="EMBL" id="PFX13704.1"/>
    </source>
</evidence>
<dbReference type="AlphaFoldDB" id="A0A2B4R5T0"/>
<dbReference type="EMBL" id="LSMT01000912">
    <property type="protein sequence ID" value="PFX13704.1"/>
    <property type="molecule type" value="Genomic_DNA"/>
</dbReference>
<reference evidence="3" key="1">
    <citation type="journal article" date="2017" name="bioRxiv">
        <title>Comparative analysis of the genomes of Stylophora pistillata and Acropora digitifera provides evidence for extensive differences between species of corals.</title>
        <authorList>
            <person name="Voolstra C.R."/>
            <person name="Li Y."/>
            <person name="Liew Y.J."/>
            <person name="Baumgarten S."/>
            <person name="Zoccola D."/>
            <person name="Flot J.-F."/>
            <person name="Tambutte S."/>
            <person name="Allemand D."/>
            <person name="Aranda M."/>
        </authorList>
    </citation>
    <scope>NUCLEOTIDE SEQUENCE [LARGE SCALE GENOMIC DNA]</scope>
</reference>
<dbReference type="Proteomes" id="UP000225706">
    <property type="component" value="Unassembled WGS sequence"/>
</dbReference>
<evidence type="ECO:0000313" key="3">
    <source>
        <dbReference type="Proteomes" id="UP000225706"/>
    </source>
</evidence>
<feature type="compositionally biased region" description="Basic and acidic residues" evidence="1">
    <location>
        <begin position="118"/>
        <end position="130"/>
    </location>
</feature>
<accession>A0A2B4R5T0</accession>
<comment type="caution">
    <text evidence="2">The sequence shown here is derived from an EMBL/GenBank/DDBJ whole genome shotgun (WGS) entry which is preliminary data.</text>
</comment>
<dbReference type="OrthoDB" id="5954439at2759"/>
<gene>
    <name evidence="2" type="ORF">AWC38_SpisGene22187</name>
</gene>
<proteinExistence type="predicted"/>
<organism evidence="2 3">
    <name type="scientific">Stylophora pistillata</name>
    <name type="common">Smooth cauliflower coral</name>
    <dbReference type="NCBI Taxonomy" id="50429"/>
    <lineage>
        <taxon>Eukaryota</taxon>
        <taxon>Metazoa</taxon>
        <taxon>Cnidaria</taxon>
        <taxon>Anthozoa</taxon>
        <taxon>Hexacorallia</taxon>
        <taxon>Scleractinia</taxon>
        <taxon>Astrocoeniina</taxon>
        <taxon>Pocilloporidae</taxon>
        <taxon>Stylophora</taxon>
    </lineage>
</organism>
<name>A0A2B4R5T0_STYPI</name>
<feature type="compositionally biased region" description="Polar residues" evidence="1">
    <location>
        <begin position="131"/>
        <end position="141"/>
    </location>
</feature>
<feature type="region of interest" description="Disordered" evidence="1">
    <location>
        <begin position="114"/>
        <end position="154"/>
    </location>
</feature>
<keyword evidence="3" id="KW-1185">Reference proteome</keyword>
<protein>
    <submittedName>
        <fullName evidence="2">Uncharacterized protein</fullName>
    </submittedName>
</protein>
<evidence type="ECO:0000256" key="1">
    <source>
        <dbReference type="SAM" id="MobiDB-lite"/>
    </source>
</evidence>
<sequence>MRNTISKSKLDKYRTGGKDPNYIVRSWASKLGTVTQGHKLPKYTYRSQWLQTLNRVELMQNVEVQQTLRNVMSILKAGDEIMQDSDSAYKFAEKRRIKKCHEAVCKIRRNTNMSKTSSKVEVEGKDKNDPQAKTLSRNSTKTLRKSKRFKVQSPPGKELHVAMVNRKFAKIAICKKDYESFPSESTLTSEKLFMNQEKSPDDKKVLLPPIPESPENALQKKRKDFCSYSQPTLDTESKFCIIKRAKELRNERDSKIRNQTLTTMSSEMHRKYSKARKTSLKNYRDQKIEIFGDNRKLLNEEAKVVVEDKPTTLPLLDRLRENMLRTSDLKNICPCRAQRRNKPSVTDS</sequence>